<evidence type="ECO:0000256" key="5">
    <source>
        <dbReference type="ARBA" id="ARBA00022723"/>
    </source>
</evidence>
<name>A0A9N8HSI1_9STRA</name>
<evidence type="ECO:0000256" key="6">
    <source>
        <dbReference type="ARBA" id="ARBA00022741"/>
    </source>
</evidence>
<dbReference type="PANTHER" id="PTHR32057:SF14">
    <property type="entry name" value="PROTEIN ADENYLYLTRANSFERASE SELO, MITOCHONDRIAL"/>
    <property type="match status" value="1"/>
</dbReference>
<gene>
    <name evidence="11" type="ORF">SEMRO_1388_G268450.1</name>
</gene>
<evidence type="ECO:0000313" key="11">
    <source>
        <dbReference type="EMBL" id="CAB9523195.1"/>
    </source>
</evidence>
<evidence type="ECO:0000256" key="4">
    <source>
        <dbReference type="ARBA" id="ARBA00022695"/>
    </source>
</evidence>
<dbReference type="PANTHER" id="PTHR32057">
    <property type="entry name" value="PROTEIN ADENYLYLTRANSFERASE SELO, MITOCHONDRIAL"/>
    <property type="match status" value="1"/>
</dbReference>
<dbReference type="GO" id="GO:0005524">
    <property type="term" value="F:ATP binding"/>
    <property type="evidence" value="ECO:0007669"/>
    <property type="project" value="UniProtKB-KW"/>
</dbReference>
<dbReference type="GO" id="GO:0046872">
    <property type="term" value="F:metal ion binding"/>
    <property type="evidence" value="ECO:0007669"/>
    <property type="project" value="UniProtKB-KW"/>
</dbReference>
<dbReference type="InterPro" id="IPR003846">
    <property type="entry name" value="SelO"/>
</dbReference>
<sequence>MSNSSSNKYDGGPLDSLNDALINTWVRQLKAELPENVERSRQLSNLPTTDDTTSSSNRHKRRVLNGHYVLVEPTGLPQPKLVIVSKDVAQNLLGLTPAQIESEDFVQFVSGNVTLQESWATPYALSIMGERYTNNCPFGDGTGYGDGRAISIGEVSSNNTANNTSVQGYELQLKGAGKTPFHRGADGRAVLRSSVREFLACEAMHWLGVATTRALSLVVSQTETVQRPWYSDSVTLQIPNMDDPRLEQFPPAQRKAILRSMRNQKADPNVLVSEACAITCRVAPSFVRVGHIDLMARRAIKTKDAVTTTKYDTTSIHWQEYQDLIWHACYREFHKDAYAPFFPQHDIVSAANVLLEKSMFKIATMVGNWVRVGFVQGNFNADNCLIGGYTMDYGPFGFVEEYSPVYAKWTGSGQHYGFLNQPIAGLANFNTLVVSVAPLLATLQEKDESVIVESWMTRAKTVFQRTADETFRIKMGFTKEQHTADNLWKELEPLLRGSRVDWTLFWRQLTYLMRDFPDLTSDDYDGMFSLLEAREKGSNFYNFGPFYEDFSWDLRKMWVDWIRLWREACASTGDGSITFYERMRQVNPKYVLREWALADAYKAAAKGNYAVIKALHELCQHPYDEGNAEQAKKYYRRTPEKAQFSGGTAFMS</sequence>
<dbReference type="Pfam" id="PF02696">
    <property type="entry name" value="SelO"/>
    <property type="match status" value="2"/>
</dbReference>
<keyword evidence="8" id="KW-0460">Magnesium</keyword>
<feature type="region of interest" description="Disordered" evidence="10">
    <location>
        <begin position="36"/>
        <end position="61"/>
    </location>
</feature>
<dbReference type="Proteomes" id="UP001153069">
    <property type="component" value="Unassembled WGS sequence"/>
</dbReference>
<feature type="compositionally biased region" description="Polar residues" evidence="10">
    <location>
        <begin position="42"/>
        <end position="56"/>
    </location>
</feature>
<comment type="similarity">
    <text evidence="2">Belongs to the SELO family.</text>
</comment>
<evidence type="ECO:0000256" key="3">
    <source>
        <dbReference type="ARBA" id="ARBA00022679"/>
    </source>
</evidence>
<dbReference type="AlphaFoldDB" id="A0A9N8HSI1"/>
<dbReference type="OrthoDB" id="10254721at2759"/>
<dbReference type="GO" id="GO:0070733">
    <property type="term" value="F:AMPylase activity"/>
    <property type="evidence" value="ECO:0007669"/>
    <property type="project" value="TreeGrafter"/>
</dbReference>
<protein>
    <recommendedName>
        <fullName evidence="9">Selenoprotein O</fullName>
    </recommendedName>
</protein>
<reference evidence="11" key="1">
    <citation type="submission" date="2020-06" db="EMBL/GenBank/DDBJ databases">
        <authorList>
            <consortium name="Plant Systems Biology data submission"/>
        </authorList>
    </citation>
    <scope>NUCLEOTIDE SEQUENCE</scope>
    <source>
        <strain evidence="11">D6</strain>
    </source>
</reference>
<organism evidence="11 12">
    <name type="scientific">Seminavis robusta</name>
    <dbReference type="NCBI Taxonomy" id="568900"/>
    <lineage>
        <taxon>Eukaryota</taxon>
        <taxon>Sar</taxon>
        <taxon>Stramenopiles</taxon>
        <taxon>Ochrophyta</taxon>
        <taxon>Bacillariophyta</taxon>
        <taxon>Bacillariophyceae</taxon>
        <taxon>Bacillariophycidae</taxon>
        <taxon>Naviculales</taxon>
        <taxon>Naviculaceae</taxon>
        <taxon>Seminavis</taxon>
    </lineage>
</organism>
<comment type="cofactor">
    <cofactor evidence="1">
        <name>Mg(2+)</name>
        <dbReference type="ChEBI" id="CHEBI:18420"/>
    </cofactor>
</comment>
<evidence type="ECO:0000256" key="1">
    <source>
        <dbReference type="ARBA" id="ARBA00001946"/>
    </source>
</evidence>
<keyword evidence="4" id="KW-0548">Nucleotidyltransferase</keyword>
<keyword evidence="7" id="KW-0067">ATP-binding</keyword>
<comment type="caution">
    <text evidence="11">The sequence shown here is derived from an EMBL/GenBank/DDBJ whole genome shotgun (WGS) entry which is preliminary data.</text>
</comment>
<evidence type="ECO:0000256" key="7">
    <source>
        <dbReference type="ARBA" id="ARBA00022840"/>
    </source>
</evidence>
<keyword evidence="3" id="KW-0808">Transferase</keyword>
<evidence type="ECO:0000256" key="2">
    <source>
        <dbReference type="ARBA" id="ARBA00009747"/>
    </source>
</evidence>
<dbReference type="EMBL" id="CAICTM010001386">
    <property type="protein sequence ID" value="CAB9523195.1"/>
    <property type="molecule type" value="Genomic_DNA"/>
</dbReference>
<keyword evidence="5" id="KW-0479">Metal-binding</keyword>
<keyword evidence="6" id="KW-0547">Nucleotide-binding</keyword>
<proteinExistence type="inferred from homology"/>
<dbReference type="GO" id="GO:0005739">
    <property type="term" value="C:mitochondrion"/>
    <property type="evidence" value="ECO:0007669"/>
    <property type="project" value="TreeGrafter"/>
</dbReference>
<evidence type="ECO:0000256" key="10">
    <source>
        <dbReference type="SAM" id="MobiDB-lite"/>
    </source>
</evidence>
<evidence type="ECO:0000313" key="12">
    <source>
        <dbReference type="Proteomes" id="UP001153069"/>
    </source>
</evidence>
<keyword evidence="12" id="KW-1185">Reference proteome</keyword>
<evidence type="ECO:0000256" key="9">
    <source>
        <dbReference type="ARBA" id="ARBA00031547"/>
    </source>
</evidence>
<evidence type="ECO:0000256" key="8">
    <source>
        <dbReference type="ARBA" id="ARBA00022842"/>
    </source>
</evidence>
<accession>A0A9N8HSI1</accession>